<dbReference type="GO" id="GO:0003677">
    <property type="term" value="F:DNA binding"/>
    <property type="evidence" value="ECO:0007669"/>
    <property type="project" value="InterPro"/>
</dbReference>
<evidence type="ECO:0000313" key="1">
    <source>
        <dbReference type="EMBL" id="KXO18254.1"/>
    </source>
</evidence>
<sequence length="92" mass="10896">MPCQQLGLLLIRVQSELICSINLSHLAYKDNNNIVKYKTVLYIYGMKDSYTHKNRHKYYLKCHLIFCIKYRRKILEGKFNSDNKDSALHPTS</sequence>
<dbReference type="GO" id="GO:0004803">
    <property type="term" value="F:transposase activity"/>
    <property type="evidence" value="ECO:0007669"/>
    <property type="project" value="InterPro"/>
</dbReference>
<dbReference type="AlphaFoldDB" id="A0A137T0P6"/>
<dbReference type="InterPro" id="IPR036515">
    <property type="entry name" value="Transposase_17_sf"/>
</dbReference>
<gene>
    <name evidence="1" type="ORF">HMPREF3202_00224</name>
</gene>
<name>A0A137T0P6_9BACT</name>
<evidence type="ECO:0000313" key="2">
    <source>
        <dbReference type="Proteomes" id="UP000070093"/>
    </source>
</evidence>
<accession>A0A137T0P6</accession>
<dbReference type="EMBL" id="LTAG01000013">
    <property type="protein sequence ID" value="KXO18254.1"/>
    <property type="molecule type" value="Genomic_DNA"/>
</dbReference>
<organism evidence="1 2">
    <name type="scientific">Prevotella bivia</name>
    <dbReference type="NCBI Taxonomy" id="28125"/>
    <lineage>
        <taxon>Bacteria</taxon>
        <taxon>Pseudomonadati</taxon>
        <taxon>Bacteroidota</taxon>
        <taxon>Bacteroidia</taxon>
        <taxon>Bacteroidales</taxon>
        <taxon>Prevotellaceae</taxon>
        <taxon>Prevotella</taxon>
    </lineage>
</organism>
<dbReference type="SUPFAM" id="SSF143422">
    <property type="entry name" value="Transposase IS200-like"/>
    <property type="match status" value="1"/>
</dbReference>
<protein>
    <submittedName>
        <fullName evidence="1">Uncharacterized protein</fullName>
    </submittedName>
</protein>
<dbReference type="GO" id="GO:0006313">
    <property type="term" value="P:DNA transposition"/>
    <property type="evidence" value="ECO:0007669"/>
    <property type="project" value="InterPro"/>
</dbReference>
<comment type="caution">
    <text evidence="1">The sequence shown here is derived from an EMBL/GenBank/DDBJ whole genome shotgun (WGS) entry which is preliminary data.</text>
</comment>
<reference evidence="1 2" key="1">
    <citation type="submission" date="2016-02" db="EMBL/GenBank/DDBJ databases">
        <authorList>
            <person name="Wen L."/>
            <person name="He K."/>
            <person name="Yang H."/>
        </authorList>
    </citation>
    <scope>NUCLEOTIDE SEQUENCE [LARGE SCALE GENOMIC DNA]</scope>
    <source>
        <strain evidence="1 2">GED7880</strain>
    </source>
</reference>
<proteinExistence type="predicted"/>
<dbReference type="Proteomes" id="UP000070093">
    <property type="component" value="Unassembled WGS sequence"/>
</dbReference>